<comment type="caution">
    <text evidence="6">The sequence shown here is derived from an EMBL/GenBank/DDBJ whole genome shotgun (WGS) entry which is preliminary data.</text>
</comment>
<sequence>MNAPAILSAILLAASTSATALEQNEAAPNCDAKLASAQSFNIKSYHGKVVLVDFWATWCPPCLKSIPFFNHLYQQLSKDQFEIIAINVDEDDDTLQQFLNEHSVNYPIALDPQGKCPNSFGVKAMPSSYIIDKQGVVRHIHLGYRDEDQTSIQNEIDQLIKQ</sequence>
<dbReference type="InterPro" id="IPR017937">
    <property type="entry name" value="Thioredoxin_CS"/>
</dbReference>
<dbReference type="SUPFAM" id="SSF52833">
    <property type="entry name" value="Thioredoxin-like"/>
    <property type="match status" value="1"/>
</dbReference>
<dbReference type="InterPro" id="IPR013766">
    <property type="entry name" value="Thioredoxin_domain"/>
</dbReference>
<evidence type="ECO:0000256" key="4">
    <source>
        <dbReference type="SAM" id="SignalP"/>
    </source>
</evidence>
<evidence type="ECO:0000313" key="6">
    <source>
        <dbReference type="EMBL" id="MCQ8117264.1"/>
    </source>
</evidence>
<dbReference type="InterPro" id="IPR013740">
    <property type="entry name" value="Redoxin"/>
</dbReference>
<organism evidence="6 7">
    <name type="scientific">Methylomonas rosea</name>
    <dbReference type="NCBI Taxonomy" id="2952227"/>
    <lineage>
        <taxon>Bacteria</taxon>
        <taxon>Pseudomonadati</taxon>
        <taxon>Pseudomonadota</taxon>
        <taxon>Gammaproteobacteria</taxon>
        <taxon>Methylococcales</taxon>
        <taxon>Methylococcaceae</taxon>
        <taxon>Methylomonas</taxon>
    </lineage>
</organism>
<dbReference type="RefSeq" id="WP_256606413.1">
    <property type="nucleotide sequence ID" value="NZ_JANIBL010000017.1"/>
</dbReference>
<dbReference type="EMBL" id="JANIBL010000017">
    <property type="protein sequence ID" value="MCQ8117264.1"/>
    <property type="molecule type" value="Genomic_DNA"/>
</dbReference>
<evidence type="ECO:0000256" key="3">
    <source>
        <dbReference type="ARBA" id="ARBA00023284"/>
    </source>
</evidence>
<dbReference type="InterPro" id="IPR050553">
    <property type="entry name" value="Thioredoxin_ResA/DsbE_sf"/>
</dbReference>
<comment type="subcellular location">
    <subcellularLocation>
        <location evidence="1">Cell envelope</location>
    </subcellularLocation>
</comment>
<keyword evidence="4" id="KW-0732">Signal</keyword>
<reference evidence="6 7" key="1">
    <citation type="submission" date="2022-07" db="EMBL/GenBank/DDBJ databases">
        <title>Methylomonas rivi sp. nov., Methylomonas rosea sp. nov., Methylomonas aureus sp. nov. and Methylomonas subterranea sp. nov., four novel methanotrophs isolated from a freshwater creek and the deep terrestrial subsurface.</title>
        <authorList>
            <person name="Abin C."/>
            <person name="Sankaranarayanan K."/>
            <person name="Garner C."/>
            <person name="Sindelar R."/>
            <person name="Kotary K."/>
            <person name="Garner R."/>
            <person name="Barclay S."/>
            <person name="Lawson P."/>
            <person name="Krumholz L."/>
        </authorList>
    </citation>
    <scope>NUCLEOTIDE SEQUENCE [LARGE SCALE GENOMIC DNA]</scope>
    <source>
        <strain evidence="6 7">WSC-7</strain>
    </source>
</reference>
<dbReference type="InterPro" id="IPR036249">
    <property type="entry name" value="Thioredoxin-like_sf"/>
</dbReference>
<keyword evidence="2" id="KW-0201">Cytochrome c-type biogenesis</keyword>
<feature type="chain" id="PRO_5045956506" evidence="4">
    <location>
        <begin position="21"/>
        <end position="162"/>
    </location>
</feature>
<proteinExistence type="predicted"/>
<feature type="signal peptide" evidence="4">
    <location>
        <begin position="1"/>
        <end position="20"/>
    </location>
</feature>
<gene>
    <name evidence="6" type="ORF">NP589_07495</name>
</gene>
<dbReference type="PROSITE" id="PS00194">
    <property type="entry name" value="THIOREDOXIN_1"/>
    <property type="match status" value="1"/>
</dbReference>
<evidence type="ECO:0000313" key="7">
    <source>
        <dbReference type="Proteomes" id="UP001524570"/>
    </source>
</evidence>
<evidence type="ECO:0000259" key="5">
    <source>
        <dbReference type="PROSITE" id="PS51352"/>
    </source>
</evidence>
<dbReference type="Gene3D" id="3.40.30.10">
    <property type="entry name" value="Glutaredoxin"/>
    <property type="match status" value="1"/>
</dbReference>
<protein>
    <submittedName>
        <fullName evidence="6">TlpA family protein disulfide reductase</fullName>
    </submittedName>
</protein>
<dbReference type="PANTHER" id="PTHR42852">
    <property type="entry name" value="THIOL:DISULFIDE INTERCHANGE PROTEIN DSBE"/>
    <property type="match status" value="1"/>
</dbReference>
<dbReference type="CDD" id="cd02966">
    <property type="entry name" value="TlpA_like_family"/>
    <property type="match status" value="1"/>
</dbReference>
<dbReference type="Pfam" id="PF08534">
    <property type="entry name" value="Redoxin"/>
    <property type="match status" value="1"/>
</dbReference>
<accession>A0ABT1TRA8</accession>
<evidence type="ECO:0000256" key="1">
    <source>
        <dbReference type="ARBA" id="ARBA00004196"/>
    </source>
</evidence>
<evidence type="ECO:0000256" key="2">
    <source>
        <dbReference type="ARBA" id="ARBA00022748"/>
    </source>
</evidence>
<feature type="domain" description="Thioredoxin" evidence="5">
    <location>
        <begin position="7"/>
        <end position="161"/>
    </location>
</feature>
<keyword evidence="7" id="KW-1185">Reference proteome</keyword>
<keyword evidence="3" id="KW-0676">Redox-active center</keyword>
<dbReference type="PROSITE" id="PS51352">
    <property type="entry name" value="THIOREDOXIN_2"/>
    <property type="match status" value="1"/>
</dbReference>
<name>A0ABT1TRA8_9GAMM</name>
<dbReference type="Proteomes" id="UP001524570">
    <property type="component" value="Unassembled WGS sequence"/>
</dbReference>
<dbReference type="PANTHER" id="PTHR42852:SF17">
    <property type="entry name" value="THIOREDOXIN-LIKE PROTEIN HI_1115"/>
    <property type="match status" value="1"/>
</dbReference>